<evidence type="ECO:0000313" key="3">
    <source>
        <dbReference type="RefSeq" id="XP_023389365.1"/>
    </source>
</evidence>
<dbReference type="GeneID" id="111742986"/>
<proteinExistence type="predicted"/>
<feature type="region of interest" description="Disordered" evidence="1">
    <location>
        <begin position="58"/>
        <end position="97"/>
    </location>
</feature>
<keyword evidence="2" id="KW-1185">Reference proteome</keyword>
<dbReference type="RefSeq" id="XP_023389365.1">
    <property type="nucleotide sequence ID" value="XM_023533597.1"/>
</dbReference>
<evidence type="ECO:0000256" key="1">
    <source>
        <dbReference type="SAM" id="MobiDB-lite"/>
    </source>
</evidence>
<organism evidence="2 3">
    <name type="scientific">Pteropus vampyrus</name>
    <name type="common">Large flying fox</name>
    <dbReference type="NCBI Taxonomy" id="132908"/>
    <lineage>
        <taxon>Eukaryota</taxon>
        <taxon>Metazoa</taxon>
        <taxon>Chordata</taxon>
        <taxon>Craniata</taxon>
        <taxon>Vertebrata</taxon>
        <taxon>Euteleostomi</taxon>
        <taxon>Mammalia</taxon>
        <taxon>Eutheria</taxon>
        <taxon>Laurasiatheria</taxon>
        <taxon>Chiroptera</taxon>
        <taxon>Yinpterochiroptera</taxon>
        <taxon>Pteropodoidea</taxon>
        <taxon>Pteropodidae</taxon>
        <taxon>Pteropodinae</taxon>
        <taxon>Pteropus</taxon>
    </lineage>
</organism>
<sequence length="115" mass="12946">MRSAQSICTWGLESRTQSARPGLGWVLHGVRGTTRCVFISVRRHKDLVTLRISHSPEHSAWHMVSPKQSAEDHPGNSSISEAPGSSHKRPERQSAISYDYAEEELMASIEQEYCR</sequence>
<protein>
    <submittedName>
        <fullName evidence="3">Cystin-1 isoform X3</fullName>
    </submittedName>
</protein>
<evidence type="ECO:0000313" key="2">
    <source>
        <dbReference type="Proteomes" id="UP000515202"/>
    </source>
</evidence>
<dbReference type="Proteomes" id="UP000515202">
    <property type="component" value="Unplaced"/>
</dbReference>
<dbReference type="AlphaFoldDB" id="A0A6P6CR21"/>
<name>A0A6P6CR21_PTEVA</name>
<reference evidence="3" key="1">
    <citation type="submission" date="2025-08" db="UniProtKB">
        <authorList>
            <consortium name="RefSeq"/>
        </authorList>
    </citation>
    <scope>IDENTIFICATION</scope>
    <source>
        <tissue evidence="3">Kidney</tissue>
    </source>
</reference>
<dbReference type="CTD" id="192668"/>
<dbReference type="InterPro" id="IPR058884">
    <property type="entry name" value="Cys1"/>
</dbReference>
<gene>
    <name evidence="3" type="primary">CYS1</name>
</gene>
<accession>A0A6P6CR21</accession>
<dbReference type="Pfam" id="PF26203">
    <property type="entry name" value="Cys1"/>
    <property type="match status" value="1"/>
</dbReference>